<dbReference type="Gene3D" id="3.30.200.20">
    <property type="entry name" value="Phosphorylase Kinase, domain 1"/>
    <property type="match status" value="1"/>
</dbReference>
<dbReference type="Pfam" id="PF13424">
    <property type="entry name" value="TPR_12"/>
    <property type="match status" value="1"/>
</dbReference>
<keyword evidence="1" id="KW-0808">Transferase</keyword>
<dbReference type="RefSeq" id="WP_204630641.1">
    <property type="nucleotide sequence ID" value="NZ_BSOC01000007.1"/>
</dbReference>
<comment type="caution">
    <text evidence="8">The sequence shown here is derived from an EMBL/GenBank/DDBJ whole genome shotgun (WGS) entry which is preliminary data.</text>
</comment>
<dbReference type="Pfam" id="PF13374">
    <property type="entry name" value="TPR_10"/>
    <property type="match status" value="1"/>
</dbReference>
<protein>
    <submittedName>
        <fullName evidence="8">Protein kinase</fullName>
    </submittedName>
</protein>
<keyword evidence="4 5" id="KW-0067">ATP-binding</keyword>
<keyword evidence="6" id="KW-0812">Transmembrane</keyword>
<dbReference type="InterPro" id="IPR017441">
    <property type="entry name" value="Protein_kinase_ATP_BS"/>
</dbReference>
<evidence type="ECO:0000256" key="5">
    <source>
        <dbReference type="PROSITE-ProRule" id="PRU10141"/>
    </source>
</evidence>
<organism evidence="8 9">
    <name type="scientific">Dyella mobilis</name>
    <dbReference type="NCBI Taxonomy" id="1849582"/>
    <lineage>
        <taxon>Bacteria</taxon>
        <taxon>Pseudomonadati</taxon>
        <taxon>Pseudomonadota</taxon>
        <taxon>Gammaproteobacteria</taxon>
        <taxon>Lysobacterales</taxon>
        <taxon>Rhodanobacteraceae</taxon>
        <taxon>Dyella</taxon>
    </lineage>
</organism>
<dbReference type="GO" id="GO:0016301">
    <property type="term" value="F:kinase activity"/>
    <property type="evidence" value="ECO:0007669"/>
    <property type="project" value="UniProtKB-KW"/>
</dbReference>
<dbReference type="Gene3D" id="1.10.510.10">
    <property type="entry name" value="Transferase(Phosphotransferase) domain 1"/>
    <property type="match status" value="1"/>
</dbReference>
<feature type="transmembrane region" description="Helical" evidence="6">
    <location>
        <begin position="365"/>
        <end position="387"/>
    </location>
</feature>
<dbReference type="SMART" id="SM00028">
    <property type="entry name" value="TPR"/>
    <property type="match status" value="5"/>
</dbReference>
<dbReference type="EMBL" id="JADIKF010000036">
    <property type="protein sequence ID" value="MBM7129029.1"/>
    <property type="molecule type" value="Genomic_DNA"/>
</dbReference>
<sequence>MSVDFIQRWHEAEPLLDRLLELPATEQADWLRRNCEDAALRVLVTQALNHVPVAEALERGMSQWMSTPDRRAADKLPTIPGYRLLRFVGAGGMASVFEAERELPGGPQKVAIKLLRIDVHDVEERRRFLHEQSILVRLQHPHISQLLDAGFSPTGTPFLALEFVAGGNLVQHCEKYGIDVRGRLALFIDVSKAVEHAHRSLIVHRDLKPSNVLIDEDGCVKLVDFGIAKLLVGDGEGAQTRTEARRLTRAYAAPEQIIGDATTTSVDVYALGVLLAELLSGLQPRRLDQYVGAATSVFDDGQLRQRLGVDLHAIVHEAIRPDPIRRYASAAALREDVERYLDGKPLHARADTFAYRTLTFTKRHALAVSASMVAVVLLAGTTAAGLYESHLARHAAKDAQAQALAAKSEVQREDALKSFMEGLFDNVSRGEEASAEVLLAQGRDRADRDFAKQPALHVEILALIGDLERRSGHADRAQQPLEEAASLAQTQFGATDRRTLHVEYLLAEEADELGHVRSGRLRLQNAIEAFQSGPNRNSPEEVQALAWLAGLDERLGESKKAIDIGTTSVALAHRILPDDSDALTEAITNLGWIWMDAGHPGQAEPLLREALARKRALFGAGHPQVADAMTLLTTALLPLGRYAESEVLMRSALDIDESAYTGPNAHVAGDLNNLANILVREGKFAEAGAFYEKSLEMDRKLAATPSLGEAITLGHLAHVRFSEGSYPDAETDLRDAINQKQRLLGEDYGDNGQSLDSASLAEILVARGRIGDAELAANQALAESRRNHREAHPDIAFALTVEAEIAAARGARERAVTFAGEAVAMYDALAEQSSENAIRARVLYGETLGLVGRSTEAKREFKSALTAANLIAPKPASLIAHIDADLAGTEALLGDRSAADRLRTEAERLLAGMGGEKNGECDATVHILADNRETPLNRTHSRSSRQ</sequence>
<keyword evidence="2 5" id="KW-0547">Nucleotide-binding</keyword>
<keyword evidence="3 8" id="KW-0418">Kinase</keyword>
<evidence type="ECO:0000256" key="1">
    <source>
        <dbReference type="ARBA" id="ARBA00022679"/>
    </source>
</evidence>
<dbReference type="PANTHER" id="PTHR43289">
    <property type="entry name" value="MITOGEN-ACTIVATED PROTEIN KINASE KINASE KINASE 20-RELATED"/>
    <property type="match status" value="1"/>
</dbReference>
<dbReference type="InterPro" id="IPR011990">
    <property type="entry name" value="TPR-like_helical_dom_sf"/>
</dbReference>
<dbReference type="CDD" id="cd14014">
    <property type="entry name" value="STKc_PknB_like"/>
    <property type="match status" value="1"/>
</dbReference>
<evidence type="ECO:0000259" key="7">
    <source>
        <dbReference type="PROSITE" id="PS50011"/>
    </source>
</evidence>
<proteinExistence type="predicted"/>
<dbReference type="PROSITE" id="PS50011">
    <property type="entry name" value="PROTEIN_KINASE_DOM"/>
    <property type="match status" value="1"/>
</dbReference>
<dbReference type="InterPro" id="IPR000719">
    <property type="entry name" value="Prot_kinase_dom"/>
</dbReference>
<feature type="domain" description="Protein kinase" evidence="7">
    <location>
        <begin position="82"/>
        <end position="341"/>
    </location>
</feature>
<accession>A0ABS2KD57</accession>
<gene>
    <name evidence="8" type="ORF">ISS99_05785</name>
</gene>
<dbReference type="PROSITE" id="PS00107">
    <property type="entry name" value="PROTEIN_KINASE_ATP"/>
    <property type="match status" value="1"/>
</dbReference>
<dbReference type="PROSITE" id="PS00108">
    <property type="entry name" value="PROTEIN_KINASE_ST"/>
    <property type="match status" value="1"/>
</dbReference>
<dbReference type="Gene3D" id="1.25.40.10">
    <property type="entry name" value="Tetratricopeptide repeat domain"/>
    <property type="match status" value="2"/>
</dbReference>
<dbReference type="Proteomes" id="UP001430193">
    <property type="component" value="Unassembled WGS sequence"/>
</dbReference>
<dbReference type="SUPFAM" id="SSF48452">
    <property type="entry name" value="TPR-like"/>
    <property type="match status" value="3"/>
</dbReference>
<feature type="binding site" evidence="5">
    <location>
        <position position="113"/>
    </location>
    <ligand>
        <name>ATP</name>
        <dbReference type="ChEBI" id="CHEBI:30616"/>
    </ligand>
</feature>
<dbReference type="SMART" id="SM00220">
    <property type="entry name" value="S_TKc"/>
    <property type="match status" value="1"/>
</dbReference>
<dbReference type="SUPFAM" id="SSF56112">
    <property type="entry name" value="Protein kinase-like (PK-like)"/>
    <property type="match status" value="1"/>
</dbReference>
<keyword evidence="9" id="KW-1185">Reference proteome</keyword>
<dbReference type="InterPro" id="IPR011009">
    <property type="entry name" value="Kinase-like_dom_sf"/>
</dbReference>
<evidence type="ECO:0000313" key="8">
    <source>
        <dbReference type="EMBL" id="MBM7129029.1"/>
    </source>
</evidence>
<evidence type="ECO:0000256" key="3">
    <source>
        <dbReference type="ARBA" id="ARBA00022777"/>
    </source>
</evidence>
<dbReference type="Pfam" id="PF00069">
    <property type="entry name" value="Pkinase"/>
    <property type="match status" value="1"/>
</dbReference>
<evidence type="ECO:0000256" key="2">
    <source>
        <dbReference type="ARBA" id="ARBA00022741"/>
    </source>
</evidence>
<reference evidence="8" key="1">
    <citation type="submission" date="2020-10" db="EMBL/GenBank/DDBJ databases">
        <title>Phylogeny of dyella-like bacteria.</title>
        <authorList>
            <person name="Fu J."/>
        </authorList>
    </citation>
    <scope>NUCLEOTIDE SEQUENCE</scope>
    <source>
        <strain evidence="8">DHON07</strain>
    </source>
</reference>
<dbReference type="PANTHER" id="PTHR43289:SF34">
    <property type="entry name" value="SERINE_THREONINE-PROTEIN KINASE YBDM-RELATED"/>
    <property type="match status" value="1"/>
</dbReference>
<dbReference type="InterPro" id="IPR019734">
    <property type="entry name" value="TPR_rpt"/>
</dbReference>
<keyword evidence="6" id="KW-1133">Transmembrane helix</keyword>
<keyword evidence="6" id="KW-0472">Membrane</keyword>
<evidence type="ECO:0000313" key="9">
    <source>
        <dbReference type="Proteomes" id="UP001430193"/>
    </source>
</evidence>
<name>A0ABS2KD57_9GAMM</name>
<dbReference type="InterPro" id="IPR008271">
    <property type="entry name" value="Ser/Thr_kinase_AS"/>
</dbReference>
<evidence type="ECO:0000256" key="4">
    <source>
        <dbReference type="ARBA" id="ARBA00022840"/>
    </source>
</evidence>
<evidence type="ECO:0000256" key="6">
    <source>
        <dbReference type="SAM" id="Phobius"/>
    </source>
</evidence>